<dbReference type="InterPro" id="IPR003616">
    <property type="entry name" value="Post-SET_dom"/>
</dbReference>
<name>A0A835XY93_9CHLO</name>
<sequence length="205" mass="21519">MAPAVDADCERPAVHCPATYRALADNFSSKTVSPWCEHRKCLTTGHNGIFATTSFAAGDVLCKFGHSAIYEQPTYQTLQVGASKHILLSPEWLENTNHSCDPNVFFNTEASALLALRAIAPGDELCFFYPSTEWAMGEPFACRCGAATCLGHVAGASALTPQQLEGRRLTPYIQQRLAEAAAAKAATAEAAKAAEAAAPGGGGSG</sequence>
<evidence type="ECO:0000259" key="5">
    <source>
        <dbReference type="PROSITE" id="PS50868"/>
    </source>
</evidence>
<dbReference type="GO" id="GO:0008168">
    <property type="term" value="F:methyltransferase activity"/>
    <property type="evidence" value="ECO:0007669"/>
    <property type="project" value="UniProtKB-KW"/>
</dbReference>
<evidence type="ECO:0000259" key="4">
    <source>
        <dbReference type="PROSITE" id="PS50280"/>
    </source>
</evidence>
<dbReference type="Gene3D" id="2.170.270.10">
    <property type="entry name" value="SET domain"/>
    <property type="match status" value="1"/>
</dbReference>
<dbReference type="InterPro" id="IPR001214">
    <property type="entry name" value="SET_dom"/>
</dbReference>
<evidence type="ECO:0000256" key="1">
    <source>
        <dbReference type="ARBA" id="ARBA00022603"/>
    </source>
</evidence>
<dbReference type="EMBL" id="JAEHOE010000077">
    <property type="protein sequence ID" value="KAG2489080.1"/>
    <property type="molecule type" value="Genomic_DNA"/>
</dbReference>
<accession>A0A835XY93</accession>
<evidence type="ECO:0000313" key="6">
    <source>
        <dbReference type="EMBL" id="KAG2489080.1"/>
    </source>
</evidence>
<dbReference type="InterPro" id="IPR046341">
    <property type="entry name" value="SET_dom_sf"/>
</dbReference>
<dbReference type="PANTHER" id="PTHR12350">
    <property type="entry name" value="HISTONE-LYSINE N-METHYLTRANSFERASE-RELATED"/>
    <property type="match status" value="1"/>
</dbReference>
<dbReference type="InterPro" id="IPR053201">
    <property type="entry name" value="Flavunoidine_N-MTase"/>
</dbReference>
<feature type="domain" description="SET" evidence="4">
    <location>
        <begin position="25"/>
        <end position="130"/>
    </location>
</feature>
<organism evidence="6 7">
    <name type="scientific">Edaphochlamys debaryana</name>
    <dbReference type="NCBI Taxonomy" id="47281"/>
    <lineage>
        <taxon>Eukaryota</taxon>
        <taxon>Viridiplantae</taxon>
        <taxon>Chlorophyta</taxon>
        <taxon>core chlorophytes</taxon>
        <taxon>Chlorophyceae</taxon>
        <taxon>CS clade</taxon>
        <taxon>Chlamydomonadales</taxon>
        <taxon>Chlamydomonadales incertae sedis</taxon>
        <taxon>Edaphochlamys</taxon>
    </lineage>
</organism>
<dbReference type="GO" id="GO:0032259">
    <property type="term" value="P:methylation"/>
    <property type="evidence" value="ECO:0007669"/>
    <property type="project" value="UniProtKB-KW"/>
</dbReference>
<comment type="caution">
    <text evidence="6">The sequence shown here is derived from an EMBL/GenBank/DDBJ whole genome shotgun (WGS) entry which is preliminary data.</text>
</comment>
<dbReference type="Pfam" id="PF00856">
    <property type="entry name" value="SET"/>
    <property type="match status" value="1"/>
</dbReference>
<feature type="domain" description="Post-SET" evidence="5">
    <location>
        <begin position="138"/>
        <end position="154"/>
    </location>
</feature>
<keyword evidence="7" id="KW-1185">Reference proteome</keyword>
<evidence type="ECO:0000256" key="3">
    <source>
        <dbReference type="ARBA" id="ARBA00022691"/>
    </source>
</evidence>
<evidence type="ECO:0000313" key="7">
    <source>
        <dbReference type="Proteomes" id="UP000612055"/>
    </source>
</evidence>
<protein>
    <recommendedName>
        <fullName evidence="8">Post-SET domain-containing protein</fullName>
    </recommendedName>
</protein>
<dbReference type="PANTHER" id="PTHR12350:SF19">
    <property type="entry name" value="SET DOMAIN-CONTAINING PROTEIN"/>
    <property type="match status" value="1"/>
</dbReference>
<proteinExistence type="predicted"/>
<keyword evidence="2" id="KW-0808">Transferase</keyword>
<evidence type="ECO:0000256" key="2">
    <source>
        <dbReference type="ARBA" id="ARBA00022679"/>
    </source>
</evidence>
<dbReference type="PROSITE" id="PS50280">
    <property type="entry name" value="SET"/>
    <property type="match status" value="1"/>
</dbReference>
<dbReference type="AlphaFoldDB" id="A0A835XY93"/>
<gene>
    <name evidence="6" type="ORF">HYH03_012515</name>
</gene>
<evidence type="ECO:0008006" key="8">
    <source>
        <dbReference type="Google" id="ProtNLM"/>
    </source>
</evidence>
<dbReference type="Proteomes" id="UP000612055">
    <property type="component" value="Unassembled WGS sequence"/>
</dbReference>
<dbReference type="OrthoDB" id="5984008at2759"/>
<keyword evidence="3" id="KW-0949">S-adenosyl-L-methionine</keyword>
<dbReference type="PROSITE" id="PS50868">
    <property type="entry name" value="POST_SET"/>
    <property type="match status" value="1"/>
</dbReference>
<keyword evidence="1" id="KW-0489">Methyltransferase</keyword>
<dbReference type="SUPFAM" id="SSF82199">
    <property type="entry name" value="SET domain"/>
    <property type="match status" value="1"/>
</dbReference>
<reference evidence="6" key="1">
    <citation type="journal article" date="2020" name="bioRxiv">
        <title>Comparative genomics of Chlamydomonas.</title>
        <authorList>
            <person name="Craig R.J."/>
            <person name="Hasan A.R."/>
            <person name="Ness R.W."/>
            <person name="Keightley P.D."/>
        </authorList>
    </citation>
    <scope>NUCLEOTIDE SEQUENCE</scope>
    <source>
        <strain evidence="6">CCAP 11/70</strain>
    </source>
</reference>